<reference evidence="3" key="2">
    <citation type="submission" date="2023-04" db="EMBL/GenBank/DDBJ databases">
        <authorList>
            <person name="Bruccoleri R.E."/>
            <person name="Oakeley E.J."/>
            <person name="Faust A.-M."/>
            <person name="Dessus-Babus S."/>
            <person name="Altorfer M."/>
            <person name="Burckhardt D."/>
            <person name="Oertli M."/>
            <person name="Naumann U."/>
            <person name="Petersen F."/>
            <person name="Wong J."/>
        </authorList>
    </citation>
    <scope>NUCLEOTIDE SEQUENCE</scope>
    <source>
        <strain evidence="3">GSM-AAB239-AS_SAM_17_03QT</strain>
        <tissue evidence="3">Leaf</tissue>
    </source>
</reference>
<evidence type="ECO:0000313" key="3">
    <source>
        <dbReference type="EMBL" id="KAJ6816990.1"/>
    </source>
</evidence>
<dbReference type="PROSITE" id="PS51222">
    <property type="entry name" value="DCD"/>
    <property type="match status" value="3"/>
</dbReference>
<dbReference type="PANTHER" id="PTHR46444">
    <property type="entry name" value="DCD (DEVELOPMENT AND CELL DEATH) DOMAIN PROTEIN-RELATED"/>
    <property type="match status" value="1"/>
</dbReference>
<evidence type="ECO:0000259" key="2">
    <source>
        <dbReference type="PROSITE" id="PS51222"/>
    </source>
</evidence>
<protein>
    <recommendedName>
        <fullName evidence="2">DCD domain-containing protein</fullName>
    </recommendedName>
</protein>
<proteinExistence type="predicted"/>
<feature type="compositionally biased region" description="Pro residues" evidence="1">
    <location>
        <begin position="593"/>
        <end position="608"/>
    </location>
</feature>
<name>A0AAX6FKW5_IRIPA</name>
<feature type="compositionally biased region" description="Pro residues" evidence="1">
    <location>
        <begin position="668"/>
        <end position="681"/>
    </location>
</feature>
<evidence type="ECO:0000256" key="1">
    <source>
        <dbReference type="SAM" id="MobiDB-lite"/>
    </source>
</evidence>
<feature type="region of interest" description="Disordered" evidence="1">
    <location>
        <begin position="593"/>
        <end position="735"/>
    </location>
</feature>
<accession>A0AAX6FKW5</accession>
<reference evidence="3" key="1">
    <citation type="journal article" date="2023" name="GigaByte">
        <title>Genome assembly of the bearded iris, Iris pallida Lam.</title>
        <authorList>
            <person name="Bruccoleri R.E."/>
            <person name="Oakeley E.J."/>
            <person name="Faust A.M.E."/>
            <person name="Altorfer M."/>
            <person name="Dessus-Babus S."/>
            <person name="Burckhardt D."/>
            <person name="Oertli M."/>
            <person name="Naumann U."/>
            <person name="Petersen F."/>
            <person name="Wong J."/>
        </authorList>
    </citation>
    <scope>NUCLEOTIDE SEQUENCE</scope>
    <source>
        <strain evidence="3">GSM-AAB239-AS_SAM_17_03QT</strain>
    </source>
</reference>
<gene>
    <name evidence="3" type="ORF">M6B38_413900</name>
</gene>
<dbReference type="InterPro" id="IPR013989">
    <property type="entry name" value="Dev_and_cell_death_domain"/>
</dbReference>
<feature type="region of interest" description="Disordered" evidence="1">
    <location>
        <begin position="150"/>
        <end position="227"/>
    </location>
</feature>
<dbReference type="SMART" id="SM00767">
    <property type="entry name" value="DCD"/>
    <property type="match status" value="3"/>
</dbReference>
<dbReference type="EMBL" id="JANAVB010027999">
    <property type="protein sequence ID" value="KAJ6816990.1"/>
    <property type="molecule type" value="Genomic_DNA"/>
</dbReference>
<feature type="compositionally biased region" description="Low complexity" evidence="1">
    <location>
        <begin position="704"/>
        <end position="723"/>
    </location>
</feature>
<feature type="compositionally biased region" description="Polar residues" evidence="1">
    <location>
        <begin position="648"/>
        <end position="661"/>
    </location>
</feature>
<sequence length="735" mass="82106">MVSSKKRRSGSDPEASGDDVSGFIFMCDGMTRPECFRLGVFGLPTRKLCLVDRIAAGAALFLFDFETKLLHGVYRALCNGGVNLVPHAFDGKFPAQVKFQIDRDCLPLPESVFKHVILENYSKNKFTPGLNMAQVERLLSMFHASVPDHNHQLIPASSNKEQQGSLLPNHNEEQPGSLLPNHNGEQPGSLLPNHNKEQPGSLLPNHNKEQPDSLPGSLLPNHNHNLAPASPDKELSGFIFMCHGYTKQDCFQYQVFGLPIKKLELVERIKVGTTLFLFDCDTKLLYGVYKATSNGGANLVPQAFRGKFLAQVKFQIDRDCLPLPESVFKHVILENYSKNKFTPGLNVAQVERLLSMFHASVPDHNHQLIPASSNKEQQGSLLPNHNKEQPGSLIPNHNHNLAPASSDKEISGFIFMCQGHTKQDCFQYQVFGLPIKKLELVERIKVGTTLFLFDCDMKLLYGVYKATSNGGANLVPQAFRGKFLAQVKFQVDEDCLPLPESSFRHAIVENYSKNKFAPVLNSAQVEWLLALFHASLHNQPQIQPVPHHMRAPPVTDQYYPALPSGPYYPAPLPTRPKDGHLLPARGPYYPAPPLPRDPYYPAPLPPPSEQYYPAPQHDQHYTAPTPPQPNVQHYAPRQGHPYHRGSAPPQSNVYAPSQSHMYHQGYAPPQPNAQYYPPPQSHPYHQGYAPPQPNAQYYPPPQSHPYHQGYAPPQPNAQYYAPPHGHPNHQHSVGS</sequence>
<comment type="caution">
    <text evidence="3">The sequence shown here is derived from an EMBL/GenBank/DDBJ whole genome shotgun (WGS) entry which is preliminary data.</text>
</comment>
<dbReference type="PANTHER" id="PTHR46444:SF19">
    <property type="entry name" value="OS02G0745600 PROTEIN"/>
    <property type="match status" value="1"/>
</dbReference>
<dbReference type="AlphaFoldDB" id="A0AAX6FKW5"/>
<feature type="compositionally biased region" description="Polar residues" evidence="1">
    <location>
        <begin position="155"/>
        <end position="168"/>
    </location>
</feature>
<feature type="domain" description="DCD" evidence="2">
    <location>
        <begin position="18"/>
        <end position="144"/>
    </location>
</feature>
<organism evidence="3 4">
    <name type="scientific">Iris pallida</name>
    <name type="common">Sweet iris</name>
    <dbReference type="NCBI Taxonomy" id="29817"/>
    <lineage>
        <taxon>Eukaryota</taxon>
        <taxon>Viridiplantae</taxon>
        <taxon>Streptophyta</taxon>
        <taxon>Embryophyta</taxon>
        <taxon>Tracheophyta</taxon>
        <taxon>Spermatophyta</taxon>
        <taxon>Magnoliopsida</taxon>
        <taxon>Liliopsida</taxon>
        <taxon>Asparagales</taxon>
        <taxon>Iridaceae</taxon>
        <taxon>Iridoideae</taxon>
        <taxon>Irideae</taxon>
        <taxon>Iris</taxon>
    </lineage>
</organism>
<feature type="region of interest" description="Disordered" evidence="1">
    <location>
        <begin position="569"/>
        <end position="588"/>
    </location>
</feature>
<evidence type="ECO:0000313" key="4">
    <source>
        <dbReference type="Proteomes" id="UP001140949"/>
    </source>
</evidence>
<feature type="domain" description="DCD" evidence="2">
    <location>
        <begin position="408"/>
        <end position="534"/>
    </location>
</feature>
<feature type="compositionally biased region" description="Pro residues" evidence="1">
    <location>
        <begin position="690"/>
        <end position="703"/>
    </location>
</feature>
<keyword evidence="4" id="KW-1185">Reference proteome</keyword>
<dbReference type="Pfam" id="PF10539">
    <property type="entry name" value="Dev_Cell_Death"/>
    <property type="match status" value="3"/>
</dbReference>
<dbReference type="Proteomes" id="UP001140949">
    <property type="component" value="Unassembled WGS sequence"/>
</dbReference>
<feature type="domain" description="DCD" evidence="2">
    <location>
        <begin position="233"/>
        <end position="359"/>
    </location>
</feature>